<feature type="compositionally biased region" description="Basic residues" evidence="1">
    <location>
        <begin position="949"/>
        <end position="958"/>
    </location>
</feature>
<keyword evidence="3" id="KW-1185">Reference proteome</keyword>
<evidence type="ECO:0000313" key="3">
    <source>
        <dbReference type="Proteomes" id="UP001362999"/>
    </source>
</evidence>
<dbReference type="EMBL" id="JAWWNJ010000005">
    <property type="protein sequence ID" value="KAK7055856.1"/>
    <property type="molecule type" value="Genomic_DNA"/>
</dbReference>
<protein>
    <submittedName>
        <fullName evidence="2">Uncharacterized protein</fullName>
    </submittedName>
</protein>
<evidence type="ECO:0000313" key="2">
    <source>
        <dbReference type="EMBL" id="KAK7055856.1"/>
    </source>
</evidence>
<dbReference type="Proteomes" id="UP001362999">
    <property type="component" value="Unassembled WGS sequence"/>
</dbReference>
<comment type="caution">
    <text evidence="2">The sequence shown here is derived from an EMBL/GenBank/DDBJ whole genome shotgun (WGS) entry which is preliminary data.</text>
</comment>
<feature type="region of interest" description="Disordered" evidence="1">
    <location>
        <begin position="236"/>
        <end position="258"/>
    </location>
</feature>
<gene>
    <name evidence="2" type="ORF">R3P38DRAFT_3170518</name>
</gene>
<reference evidence="2 3" key="1">
    <citation type="journal article" date="2024" name="J Genomics">
        <title>Draft genome sequencing and assembly of Favolaschia claudopus CIRM-BRFM 2984 isolated from oak limbs.</title>
        <authorList>
            <person name="Navarro D."/>
            <person name="Drula E."/>
            <person name="Chaduli D."/>
            <person name="Cazenave R."/>
            <person name="Ahrendt S."/>
            <person name="Wang J."/>
            <person name="Lipzen A."/>
            <person name="Daum C."/>
            <person name="Barry K."/>
            <person name="Grigoriev I.V."/>
            <person name="Favel A."/>
            <person name="Rosso M.N."/>
            <person name="Martin F."/>
        </authorList>
    </citation>
    <scope>NUCLEOTIDE SEQUENCE [LARGE SCALE GENOMIC DNA]</scope>
    <source>
        <strain evidence="2 3">CIRM-BRFM 2984</strain>
    </source>
</reference>
<evidence type="ECO:0000256" key="1">
    <source>
        <dbReference type="SAM" id="MobiDB-lite"/>
    </source>
</evidence>
<sequence length="958" mass="111812">MPETIQAAYEMPEYLKWFLKSLRRHPDALKVIGFMCDYIAGEQEAMKQRVAQVIAFSQTMSSYSCDTPSTWAWKLYRRSLAVPDTHGLLIKACWENLPQYARKQVSPNHDNWERFRDALCNIKKNNSIVPTKIPPPWFTRTAPYTIVRNPAESGLPMRLNRFLPLMWRGAKGPRSNITNKEGRRFTECLFLDDFLNNDEQEDSVDVRVPLLELPTDYDDPPEIDELLFSKPELVYEAEEEDKNEEDEEDEEGEEEEDEIMVKEDEAEIRYGRYLWPQKLLGGVFSDPAYTEEEAFDAAGLYFHDVMYHPRRLVLDLRNACFEIHLLLHTSVQIYTYSQWERVSRVPQSVRGFKIGFALLLQRYVVAFLSADMNFRICWRTRRKMLELGLLSVPDPVLNYFDWCTWTADWLKLYTPRRRTQTSIYEWLTKSGVRHFAQGNGSFMTDELLARAGIPPSTRAFDVLNNPCLCCLLLDTHVQLLLEHAFHLDDQMHTARNYFKRNKQTEEDYAIYVTHQEQIDFGRKLWVHAKKQSRVSCRLASLLNEYNSLAQETHMNKDDVDMSSAVHPFDLANIRHVSLLWGRLVPYILGERWEDLVREEGDSALEGKGTNGFTFKSLLKRLPPETSELQRLTLTPITMLDADAKARLKEAYPINPIIEYFQTKAGADAEYKERQRAAREARAAAKKSGKKGLGKKLTKKDMHPTQQLHLAQFGLSQRISVATMFMQVKPQRRKISFPKCFAAPVFQMKYEDWHLAPEHHTQLVDTRLYRVGRSKRGKTAWTLENPSWPQFDSETRLKRTIEYIKTETKEFAVGWPDFCGNGEIIGYGNNNSFAALCRWDPALNERQQQLLDRHWEHRGVYDVGMRKLPLSQLDPERKWRASVKKQLQKEMRDVLDELLEEVGRVPDGGKRKRELEDDDIRKWLTEDGDLDMEKAIKGIRKKEREGTSGNKRRRLQSVI</sequence>
<name>A0AAW0DX96_9AGAR</name>
<organism evidence="2 3">
    <name type="scientific">Favolaschia claudopus</name>
    <dbReference type="NCBI Taxonomy" id="2862362"/>
    <lineage>
        <taxon>Eukaryota</taxon>
        <taxon>Fungi</taxon>
        <taxon>Dikarya</taxon>
        <taxon>Basidiomycota</taxon>
        <taxon>Agaricomycotina</taxon>
        <taxon>Agaricomycetes</taxon>
        <taxon>Agaricomycetidae</taxon>
        <taxon>Agaricales</taxon>
        <taxon>Marasmiineae</taxon>
        <taxon>Mycenaceae</taxon>
        <taxon>Favolaschia</taxon>
    </lineage>
</organism>
<accession>A0AAW0DX96</accession>
<dbReference type="AlphaFoldDB" id="A0AAW0DX96"/>
<proteinExistence type="predicted"/>
<feature type="region of interest" description="Disordered" evidence="1">
    <location>
        <begin position="937"/>
        <end position="958"/>
    </location>
</feature>